<dbReference type="GO" id="GO:0006633">
    <property type="term" value="P:fatty acid biosynthetic process"/>
    <property type="evidence" value="ECO:0007669"/>
    <property type="project" value="UniProtKB-KW"/>
</dbReference>
<comment type="caution">
    <text evidence="16">The sequence shown here is derived from an EMBL/GenBank/DDBJ whole genome shotgun (WGS) entry which is preliminary data.</text>
</comment>
<keyword evidence="3" id="KW-0444">Lipid biosynthesis</keyword>
<feature type="transmembrane region" description="Helical" evidence="14">
    <location>
        <begin position="55"/>
        <end position="76"/>
    </location>
</feature>
<keyword evidence="6" id="KW-0256">Endoplasmic reticulum</keyword>
<accession>A0A9X1PP71</accession>
<dbReference type="RefSeq" id="WP_234656569.1">
    <property type="nucleotide sequence ID" value="NZ_CP094997.1"/>
</dbReference>
<evidence type="ECO:0000256" key="12">
    <source>
        <dbReference type="ARBA" id="ARBA00023136"/>
    </source>
</evidence>
<comment type="cofactor">
    <cofactor evidence="1">
        <name>Zn(2+)</name>
        <dbReference type="ChEBI" id="CHEBI:29105"/>
    </cofactor>
</comment>
<evidence type="ECO:0000256" key="5">
    <source>
        <dbReference type="ARBA" id="ARBA00022723"/>
    </source>
</evidence>
<keyword evidence="17" id="KW-1185">Reference proteome</keyword>
<evidence type="ECO:0000313" key="17">
    <source>
        <dbReference type="Proteomes" id="UP001139000"/>
    </source>
</evidence>
<evidence type="ECO:0000256" key="13">
    <source>
        <dbReference type="ARBA" id="ARBA00023160"/>
    </source>
</evidence>
<evidence type="ECO:0000256" key="7">
    <source>
        <dbReference type="ARBA" id="ARBA00022832"/>
    </source>
</evidence>
<protein>
    <submittedName>
        <fullName evidence="16">Sterol desaturase family protein</fullName>
    </submittedName>
</protein>
<organism evidence="16 17">
    <name type="scientific">Dyadobacter chenwenxiniae</name>
    <dbReference type="NCBI Taxonomy" id="2906456"/>
    <lineage>
        <taxon>Bacteria</taxon>
        <taxon>Pseudomonadati</taxon>
        <taxon>Bacteroidota</taxon>
        <taxon>Cytophagia</taxon>
        <taxon>Cytophagales</taxon>
        <taxon>Spirosomataceae</taxon>
        <taxon>Dyadobacter</taxon>
    </lineage>
</organism>
<dbReference type="AlphaFoldDB" id="A0A9X1PP71"/>
<reference evidence="16" key="1">
    <citation type="submission" date="2021-12" db="EMBL/GenBank/DDBJ databases">
        <title>Novel species in genus Dyadobacter.</title>
        <authorList>
            <person name="Ma C."/>
        </authorList>
    </citation>
    <scope>NUCLEOTIDE SEQUENCE</scope>
    <source>
        <strain evidence="16">LJ419</strain>
    </source>
</reference>
<keyword evidence="12 14" id="KW-0472">Membrane</keyword>
<evidence type="ECO:0000256" key="6">
    <source>
        <dbReference type="ARBA" id="ARBA00022824"/>
    </source>
</evidence>
<keyword evidence="13" id="KW-0275">Fatty acid biosynthesis</keyword>
<dbReference type="GO" id="GO:0005506">
    <property type="term" value="F:iron ion binding"/>
    <property type="evidence" value="ECO:0007669"/>
    <property type="project" value="InterPro"/>
</dbReference>
<evidence type="ECO:0000256" key="1">
    <source>
        <dbReference type="ARBA" id="ARBA00001947"/>
    </source>
</evidence>
<evidence type="ECO:0000313" key="16">
    <source>
        <dbReference type="EMBL" id="MCF0063614.1"/>
    </source>
</evidence>
<name>A0A9X1PP71_9BACT</name>
<evidence type="ECO:0000256" key="2">
    <source>
        <dbReference type="ARBA" id="ARBA00004477"/>
    </source>
</evidence>
<dbReference type="Proteomes" id="UP001139000">
    <property type="component" value="Unassembled WGS sequence"/>
</dbReference>
<feature type="transmembrane region" description="Helical" evidence="14">
    <location>
        <begin position="20"/>
        <end position="43"/>
    </location>
</feature>
<dbReference type="Pfam" id="PF04116">
    <property type="entry name" value="FA_hydroxylase"/>
    <property type="match status" value="1"/>
</dbReference>
<keyword evidence="11" id="KW-0443">Lipid metabolism</keyword>
<dbReference type="PANTHER" id="PTHR12863:SF1">
    <property type="entry name" value="FATTY ACID 2-HYDROXYLASE"/>
    <property type="match status" value="1"/>
</dbReference>
<feature type="transmembrane region" description="Helical" evidence="14">
    <location>
        <begin position="111"/>
        <end position="132"/>
    </location>
</feature>
<feature type="domain" description="Fatty acid hydroxylase" evidence="15">
    <location>
        <begin position="63"/>
        <end position="201"/>
    </location>
</feature>
<keyword evidence="4 14" id="KW-0812">Transmembrane</keyword>
<evidence type="ECO:0000256" key="8">
    <source>
        <dbReference type="ARBA" id="ARBA00022833"/>
    </source>
</evidence>
<evidence type="ECO:0000256" key="3">
    <source>
        <dbReference type="ARBA" id="ARBA00022516"/>
    </source>
</evidence>
<comment type="subcellular location">
    <subcellularLocation>
        <location evidence="2">Endoplasmic reticulum membrane</location>
        <topology evidence="2">Multi-pass membrane protein</topology>
    </subcellularLocation>
</comment>
<evidence type="ECO:0000256" key="9">
    <source>
        <dbReference type="ARBA" id="ARBA00022989"/>
    </source>
</evidence>
<evidence type="ECO:0000256" key="11">
    <source>
        <dbReference type="ARBA" id="ARBA00023098"/>
    </source>
</evidence>
<evidence type="ECO:0000256" key="14">
    <source>
        <dbReference type="SAM" id="Phobius"/>
    </source>
</evidence>
<dbReference type="PANTHER" id="PTHR12863">
    <property type="entry name" value="FATTY ACID HYDROXYLASE"/>
    <property type="match status" value="1"/>
</dbReference>
<dbReference type="EMBL" id="JAJTTC010000005">
    <property type="protein sequence ID" value="MCF0063614.1"/>
    <property type="molecule type" value="Genomic_DNA"/>
</dbReference>
<proteinExistence type="predicted"/>
<dbReference type="InterPro" id="IPR006694">
    <property type="entry name" value="Fatty_acid_hydroxylase"/>
</dbReference>
<keyword evidence="7" id="KW-0276">Fatty acid metabolism</keyword>
<keyword evidence="8" id="KW-0862">Zinc</keyword>
<sequence>MAKNYVSNSKGSSRMFKNNLLESLSKVHFSVPLFIFIPVIVYFSWKSLQPGGLVWYDFVLTVLGGLFVWTFTEYFMHRFVFHFSPKGKWMERIHFIFHGVHHDYPNDSKRLVMPPSVSIPLATGFYFLFAIFMDEFRVAAFFSGFMTGYLFYDMSHYALHHANFKSPFWKKLKKHHMEHHYADSEKGYGVSSDFWDRIFKTKESKREKAELHQT</sequence>
<gene>
    <name evidence="16" type="ORF">LXM26_19030</name>
</gene>
<evidence type="ECO:0000259" key="15">
    <source>
        <dbReference type="Pfam" id="PF04116"/>
    </source>
</evidence>
<keyword evidence="9 14" id="KW-1133">Transmembrane helix</keyword>
<evidence type="ECO:0000256" key="4">
    <source>
        <dbReference type="ARBA" id="ARBA00022692"/>
    </source>
</evidence>
<dbReference type="GO" id="GO:0080132">
    <property type="term" value="F:fatty acid 2-hydroxylase activity"/>
    <property type="evidence" value="ECO:0007669"/>
    <property type="project" value="InterPro"/>
</dbReference>
<keyword evidence="10" id="KW-0560">Oxidoreductase</keyword>
<dbReference type="InterPro" id="IPR014430">
    <property type="entry name" value="Scs7"/>
</dbReference>
<keyword evidence="5" id="KW-0479">Metal-binding</keyword>
<evidence type="ECO:0000256" key="10">
    <source>
        <dbReference type="ARBA" id="ARBA00023002"/>
    </source>
</evidence>
<feature type="transmembrane region" description="Helical" evidence="14">
    <location>
        <begin position="138"/>
        <end position="159"/>
    </location>
</feature>
<dbReference type="GO" id="GO:0016020">
    <property type="term" value="C:membrane"/>
    <property type="evidence" value="ECO:0007669"/>
    <property type="project" value="InterPro"/>
</dbReference>